<dbReference type="GeneID" id="24266522"/>
<dbReference type="VEuPathDB" id="PlasmoDB:AK88_01208"/>
<accession>A0A0D9QQS9</accession>
<gene>
    <name evidence="1" type="ORF">AK88_01208</name>
</gene>
<reference evidence="1 2" key="1">
    <citation type="submission" date="2014-03" db="EMBL/GenBank/DDBJ databases">
        <title>The Genome Sequence of Plasmodium fragile nilgiri.</title>
        <authorList>
            <consortium name="The Broad Institute Genomics Platform"/>
            <consortium name="The Broad Institute Genome Sequencing Center for Infectious Disease"/>
            <person name="Neafsey D."/>
            <person name="Duraisingh M."/>
            <person name="Young S.K."/>
            <person name="Zeng Q."/>
            <person name="Gargeya S."/>
            <person name="Abouelleil A."/>
            <person name="Alvarado L."/>
            <person name="Chapman S.B."/>
            <person name="Gainer-Dewar J."/>
            <person name="Goldberg J."/>
            <person name="Griggs A."/>
            <person name="Gujja S."/>
            <person name="Hansen M."/>
            <person name="Howarth C."/>
            <person name="Imamovic A."/>
            <person name="Larimer J."/>
            <person name="Pearson M."/>
            <person name="Poon T.W."/>
            <person name="Priest M."/>
            <person name="Roberts A."/>
            <person name="Saif S."/>
            <person name="Shea T."/>
            <person name="Sykes S."/>
            <person name="Wortman J."/>
            <person name="Nusbaum C."/>
            <person name="Birren B."/>
        </authorList>
    </citation>
    <scope>NUCLEOTIDE SEQUENCE [LARGE SCALE GENOMIC DNA]</scope>
    <source>
        <strain evidence="2">nilgiri</strain>
    </source>
</reference>
<evidence type="ECO:0000313" key="1">
    <source>
        <dbReference type="EMBL" id="KJP89122.1"/>
    </source>
</evidence>
<organism evidence="1 2">
    <name type="scientific">Plasmodium fragile</name>
    <dbReference type="NCBI Taxonomy" id="5857"/>
    <lineage>
        <taxon>Eukaryota</taxon>
        <taxon>Sar</taxon>
        <taxon>Alveolata</taxon>
        <taxon>Apicomplexa</taxon>
        <taxon>Aconoidasida</taxon>
        <taxon>Haemosporida</taxon>
        <taxon>Plasmodiidae</taxon>
        <taxon>Plasmodium</taxon>
        <taxon>Plasmodium (Plasmodium)</taxon>
    </lineage>
</organism>
<sequence>MLNNKNRHMNIKDTFPPLKRTQLSYTPLLFSKILMQLFRYQLSPKSYGDKYVLYKIVMLITGRIVRCAEKFMGKILNEIIYYNYEKYNIQIIANATTRNINYINVIFAYLQILRNVLFRKYKISMKNGELKKKIYKDKFVTCEFPYIITFLKRSIIKFFYEYIRNEKAKDKNNHRHNLNPILNTQKMKILSSQRLTCFRCLFDAIKTRIRVSNFLRRLY</sequence>
<name>A0A0D9QQS9_PLAFR</name>
<dbReference type="EMBL" id="KQ001654">
    <property type="protein sequence ID" value="KJP89122.1"/>
    <property type="molecule type" value="Genomic_DNA"/>
</dbReference>
<proteinExistence type="predicted"/>
<dbReference type="Proteomes" id="UP000054561">
    <property type="component" value="Unassembled WGS sequence"/>
</dbReference>
<protein>
    <submittedName>
        <fullName evidence="1">Uncharacterized protein</fullName>
    </submittedName>
</protein>
<dbReference type="RefSeq" id="XP_012334267.1">
    <property type="nucleotide sequence ID" value="XM_012478844.1"/>
</dbReference>
<keyword evidence="2" id="KW-1185">Reference proteome</keyword>
<evidence type="ECO:0000313" key="2">
    <source>
        <dbReference type="Proteomes" id="UP000054561"/>
    </source>
</evidence>
<dbReference type="AlphaFoldDB" id="A0A0D9QQS9"/>